<feature type="compositionally biased region" description="Basic and acidic residues" evidence="1">
    <location>
        <begin position="170"/>
        <end position="184"/>
    </location>
</feature>
<name>A0A5B8VSE5_9BACT</name>
<keyword evidence="4" id="KW-1185">Reference proteome</keyword>
<keyword evidence="2" id="KW-0812">Transmembrane</keyword>
<dbReference type="InterPro" id="IPR007251">
    <property type="entry name" value="Iron_permease_Fet4"/>
</dbReference>
<accession>A0A5B8VSE5</accession>
<feature type="transmembrane region" description="Helical" evidence="2">
    <location>
        <begin position="70"/>
        <end position="89"/>
    </location>
</feature>
<dbReference type="AlphaFoldDB" id="A0A5B8VSE5"/>
<feature type="transmembrane region" description="Helical" evidence="2">
    <location>
        <begin position="45"/>
        <end position="64"/>
    </location>
</feature>
<dbReference type="Pfam" id="PF04120">
    <property type="entry name" value="Iron_permease"/>
    <property type="match status" value="1"/>
</dbReference>
<dbReference type="Proteomes" id="UP000321291">
    <property type="component" value="Chromosome"/>
</dbReference>
<evidence type="ECO:0000313" key="3">
    <source>
        <dbReference type="EMBL" id="QEC74369.1"/>
    </source>
</evidence>
<feature type="region of interest" description="Disordered" evidence="1">
    <location>
        <begin position="148"/>
        <end position="184"/>
    </location>
</feature>
<evidence type="ECO:0000256" key="1">
    <source>
        <dbReference type="SAM" id="MobiDB-lite"/>
    </source>
</evidence>
<dbReference type="KEGG" id="agi:FSB73_20090"/>
<protein>
    <submittedName>
        <fullName evidence="3">Low affinity iron permease family protein</fullName>
    </submittedName>
</protein>
<dbReference type="EMBL" id="CP042434">
    <property type="protein sequence ID" value="QEC74369.1"/>
    <property type="molecule type" value="Genomic_DNA"/>
</dbReference>
<dbReference type="GO" id="GO:0055085">
    <property type="term" value="P:transmembrane transport"/>
    <property type="evidence" value="ECO:0007669"/>
    <property type="project" value="InterPro"/>
</dbReference>
<feature type="region of interest" description="Disordered" evidence="1">
    <location>
        <begin position="1"/>
        <end position="20"/>
    </location>
</feature>
<keyword evidence="2" id="KW-0472">Membrane</keyword>
<evidence type="ECO:0000313" key="4">
    <source>
        <dbReference type="Proteomes" id="UP000321291"/>
    </source>
</evidence>
<feature type="compositionally biased region" description="Acidic residues" evidence="1">
    <location>
        <begin position="157"/>
        <end position="169"/>
    </location>
</feature>
<evidence type="ECO:0000256" key="2">
    <source>
        <dbReference type="SAM" id="Phobius"/>
    </source>
</evidence>
<keyword evidence="2" id="KW-1133">Transmembrane helix</keyword>
<dbReference type="OrthoDB" id="119761at2"/>
<organism evidence="3 4">
    <name type="scientific">Arachidicoccus ginsenosidivorans</name>
    <dbReference type="NCBI Taxonomy" id="496057"/>
    <lineage>
        <taxon>Bacteria</taxon>
        <taxon>Pseudomonadati</taxon>
        <taxon>Bacteroidota</taxon>
        <taxon>Chitinophagia</taxon>
        <taxon>Chitinophagales</taxon>
        <taxon>Chitinophagaceae</taxon>
        <taxon>Arachidicoccus</taxon>
    </lineage>
</organism>
<reference evidence="3 4" key="1">
    <citation type="journal article" date="2017" name="Int. J. Syst. Evol. Microbiol.">
        <title>Arachidicoccus ginsenosidivorans sp. nov., with ginsenoside-converting activity isolated from ginseng cultivating soil.</title>
        <authorList>
            <person name="Siddiqi M.Z."/>
            <person name="Aslam Z."/>
            <person name="Im W.T."/>
        </authorList>
    </citation>
    <scope>NUCLEOTIDE SEQUENCE [LARGE SCALE GENOMIC DNA]</scope>
    <source>
        <strain evidence="3 4">Gsoil 809</strain>
    </source>
</reference>
<gene>
    <name evidence="3" type="ORF">FSB73_20090</name>
</gene>
<sequence length="184" mass="20920">MKDKNKDVAAASLAAPDTKRPKPSRLGRVFDHFSGKVTVVTGSPWAFIIAFLVIITWAISGPIFNYSDTWQLVINTGTTIVTFLMVFVIQQSQNKDTMALQMKLNELIASNKRASNRLIDVEDLTEEELVLIKDYYIKLSSISKKEKELQRSHSIEEMETSQIEEEIEANEPKEDKIKKSEVKK</sequence>
<proteinExistence type="predicted"/>